<reference evidence="2 3" key="1">
    <citation type="submission" date="2024-01" db="EMBL/GenBank/DDBJ databases">
        <title>The complete chloroplast genome sequence of Lithospermum erythrorhizon: insights into the phylogenetic relationship among Boraginaceae species and the maternal lineages of purple gromwells.</title>
        <authorList>
            <person name="Okada T."/>
            <person name="Watanabe K."/>
        </authorList>
    </citation>
    <scope>NUCLEOTIDE SEQUENCE [LARGE SCALE GENOMIC DNA]</scope>
</reference>
<comment type="caution">
    <text evidence="2">The sequence shown here is derived from an EMBL/GenBank/DDBJ whole genome shotgun (WGS) entry which is preliminary data.</text>
</comment>
<evidence type="ECO:0000313" key="2">
    <source>
        <dbReference type="EMBL" id="GAA0176556.1"/>
    </source>
</evidence>
<accession>A0AAV3RMS8</accession>
<evidence type="ECO:0000313" key="3">
    <source>
        <dbReference type="Proteomes" id="UP001454036"/>
    </source>
</evidence>
<feature type="compositionally biased region" description="Polar residues" evidence="1">
    <location>
        <begin position="16"/>
        <end position="34"/>
    </location>
</feature>
<sequence>MLSPFFWMREDDEPESSSQHTNGDHSISTPQDAPNFSDIMDSDDDLHSKGTPNKKNCMASNILDLYDSELFEWTQSKTCMGEAKPNRPHESKT</sequence>
<evidence type="ECO:0000256" key="1">
    <source>
        <dbReference type="SAM" id="MobiDB-lite"/>
    </source>
</evidence>
<dbReference type="Proteomes" id="UP001454036">
    <property type="component" value="Unassembled WGS sequence"/>
</dbReference>
<organism evidence="2 3">
    <name type="scientific">Lithospermum erythrorhizon</name>
    <name type="common">Purple gromwell</name>
    <name type="synonym">Lithospermum officinale var. erythrorhizon</name>
    <dbReference type="NCBI Taxonomy" id="34254"/>
    <lineage>
        <taxon>Eukaryota</taxon>
        <taxon>Viridiplantae</taxon>
        <taxon>Streptophyta</taxon>
        <taxon>Embryophyta</taxon>
        <taxon>Tracheophyta</taxon>
        <taxon>Spermatophyta</taxon>
        <taxon>Magnoliopsida</taxon>
        <taxon>eudicotyledons</taxon>
        <taxon>Gunneridae</taxon>
        <taxon>Pentapetalae</taxon>
        <taxon>asterids</taxon>
        <taxon>lamiids</taxon>
        <taxon>Boraginales</taxon>
        <taxon>Boraginaceae</taxon>
        <taxon>Boraginoideae</taxon>
        <taxon>Lithospermeae</taxon>
        <taxon>Lithospermum</taxon>
    </lineage>
</organism>
<gene>
    <name evidence="2" type="ORF">LIER_29527</name>
</gene>
<protein>
    <submittedName>
        <fullName evidence="2">Uncharacterized protein</fullName>
    </submittedName>
</protein>
<dbReference type="AlphaFoldDB" id="A0AAV3RMS8"/>
<name>A0AAV3RMS8_LITER</name>
<keyword evidence="3" id="KW-1185">Reference proteome</keyword>
<feature type="region of interest" description="Disordered" evidence="1">
    <location>
        <begin position="1"/>
        <end position="57"/>
    </location>
</feature>
<proteinExistence type="predicted"/>
<dbReference type="EMBL" id="BAABME010010199">
    <property type="protein sequence ID" value="GAA0176556.1"/>
    <property type="molecule type" value="Genomic_DNA"/>
</dbReference>